<accession>A0ABQ9D7V1</accession>
<gene>
    <name evidence="1" type="ORF">WISP_89164</name>
</gene>
<evidence type="ECO:0000313" key="1">
    <source>
        <dbReference type="EMBL" id="KAJ7413635.1"/>
    </source>
</evidence>
<reference evidence="1" key="1">
    <citation type="submission" date="2019-10" db="EMBL/GenBank/DDBJ databases">
        <authorList>
            <person name="Soares A.E.R."/>
            <person name="Aleixo A."/>
            <person name="Schneider P."/>
            <person name="Miyaki C.Y."/>
            <person name="Schneider M.P."/>
            <person name="Mello C."/>
            <person name="Vasconcelos A.T.R."/>
        </authorList>
    </citation>
    <scope>NUCLEOTIDE SEQUENCE</scope>
    <source>
        <tissue evidence="1">Muscle</tissue>
    </source>
</reference>
<sequence length="222" mass="24036">MSTSIAVLQDEALGSTFCWWVKELGDSQLKRGDGFSIPGGFETEIGRGTECHDLVKGLELDQGLDSMISEVFSNPVDSMFYDQVEQRMELMAAKGVVSVEPICWVLPTLQLLKVLPRSLERCKLGLVPVREVEKLIKGNRFPPSCSGSWEAVASGICLEKNDSGLKVCPAGNASGLSGLRIRKDRNPTVEKYSPQGKVYGVIVSCETSGLQLMASTMSTAVS</sequence>
<name>A0ABQ9D7V1_9PASS</name>
<organism evidence="1 2">
    <name type="scientific">Willisornis vidua</name>
    <name type="common">Xingu scale-backed antbird</name>
    <dbReference type="NCBI Taxonomy" id="1566151"/>
    <lineage>
        <taxon>Eukaryota</taxon>
        <taxon>Metazoa</taxon>
        <taxon>Chordata</taxon>
        <taxon>Craniata</taxon>
        <taxon>Vertebrata</taxon>
        <taxon>Euteleostomi</taxon>
        <taxon>Archelosauria</taxon>
        <taxon>Archosauria</taxon>
        <taxon>Dinosauria</taxon>
        <taxon>Saurischia</taxon>
        <taxon>Theropoda</taxon>
        <taxon>Coelurosauria</taxon>
        <taxon>Aves</taxon>
        <taxon>Neognathae</taxon>
        <taxon>Neoaves</taxon>
        <taxon>Telluraves</taxon>
        <taxon>Australaves</taxon>
        <taxon>Passeriformes</taxon>
        <taxon>Thamnophilidae</taxon>
        <taxon>Willisornis</taxon>
    </lineage>
</organism>
<protein>
    <recommendedName>
        <fullName evidence="3">Nudix hydrolase domain-containing protein</fullName>
    </recommendedName>
</protein>
<dbReference type="EMBL" id="WHWB01034131">
    <property type="protein sequence ID" value="KAJ7413635.1"/>
    <property type="molecule type" value="Genomic_DNA"/>
</dbReference>
<comment type="caution">
    <text evidence="1">The sequence shown here is derived from an EMBL/GenBank/DDBJ whole genome shotgun (WGS) entry which is preliminary data.</text>
</comment>
<keyword evidence="2" id="KW-1185">Reference proteome</keyword>
<evidence type="ECO:0000313" key="2">
    <source>
        <dbReference type="Proteomes" id="UP001145742"/>
    </source>
</evidence>
<evidence type="ECO:0008006" key="3">
    <source>
        <dbReference type="Google" id="ProtNLM"/>
    </source>
</evidence>
<dbReference type="Proteomes" id="UP001145742">
    <property type="component" value="Unassembled WGS sequence"/>
</dbReference>
<proteinExistence type="predicted"/>